<dbReference type="PANTHER" id="PTHR19959">
    <property type="entry name" value="KINESIN LIGHT CHAIN"/>
    <property type="match status" value="1"/>
</dbReference>
<protein>
    <recommendedName>
        <fullName evidence="1">CHAT domain-containing protein</fullName>
    </recommendedName>
</protein>
<sequence>MLSSVLCCLPGTPKLIHIGNLRVESLSHTHRDLPLDMQMFAQLIVNQHIVLATVPVNSGPSQSCWDLEVWWNIPKHARIFSIAILGISTTQGTRLLGSMKIERGEALLFEAQKTPLCRELMKVNVDGPTLQLRAEISATAEPDIGEIGSLDCQNVSFYSSKIQITRKMKQIHDDMQKGIPLDLRGVRMMHENILLIFSQGDKRAHLLDSLGDICSKQWQASRKIEELNQAVWVYEDAVRDNPTDIGYLEDLETGLYSRFEQLGDLNDLDKSLLIQQNVLSLTPDGHPNKPLRLNNLVRSLHTRFTQLGDLSDLTKSLEMQQDVVTLTLDDNPQKPVILNNLASLLHTRFKHLGELNDLNKCLEIQQEVVSLTPDGHPDKALRLNNLGSSLQTRFEQLGDLNDLNRSLLIKQDAVSLTPDGHPDKPNRLNNLASVLHTHFEHLGELEDLSKSLELQQEAVSLTPDGHPDKATRLHNLGTLFHSRFERLGDLDDLNRSLSMKQNAVSLTPDGHPNKPIWLSNLARSLYTRFERLGELEDLSKCLELQQEAVSLIPDDHPAKPQWSGNLATSLYTRFERLGDLDDLNTSLLMQQDVVSLTPDSHPDKPIRLNNLARSLHARFEHLGDLNDLNKSLEIQQDVVSLTLDGNPQKLVRLNNLASLLHTRFENLGELNDLDKCLEVQQETIFLTPNGHPFKPIWLNNLANYLHTRFEHFGELDDLNKCLRMQQEVISLTPDDHPYKAIRLSNLANWFHTRFKRLNNLDDLTTSLLINQDAVSLAQDGHPDRPILLDNLARSLHTHFEQFGHTDDLNKCLLMRQDALSLTPDSHPDKPNRMNNLSALLYTCFGQFGDIDDLNKCLEIQQEAVSLTPDGHPDKVVWLKNLAQYLYARFTQVKDSNDLHHMFLQCDLAAHSITGPARIRFAAASMWARYARIEGHPTLLDAYQVALDLLPELAWLGLSLRDRHHEIMKAGEVVRNAAAASIASGSLDQAVEWLEQGRSIIWGQFLNLRTPVDDLKQKHPALAAELIYLSAQLESAATRESIIETNDSKALPSLDFVAQKSHKNAHRRAELVKKIRKLEGFEQFLMPKKISELSAAVQGGHVILLNLSNIGCDALILSKLTNEVLHVPLPKFTVEHAESLNQSLGYLMPSGHSHRLEGYVEGHSAGPEKAFSHILSELWARIVQPILDALKITTPIQDNLQRVWWCPTGPLTSLPIHAAGLYGKDDPFGSKLSDFVISSYTPSLAALIEGFRPRSQEKFQMLAVAQPSAVGQSYIPGTQKEINNIELHVMGKLPILRLEESAATLLSVQEGMMHSSWVHFACHGVQDLSDPTQSALLLAGCERLTLSSIINLFLPHAKFAFLSACQTATGDKNLQEESVHLAAGMLLAGFQGGIATMWTIMDTDAPQVSGDVYDYIFKTSPPDSTRAAEALHIAIRKLREGSGETKSFSHWVPFIHVGV</sequence>
<dbReference type="SUPFAM" id="SSF48452">
    <property type="entry name" value="TPR-like"/>
    <property type="match status" value="1"/>
</dbReference>
<organism evidence="2 3">
    <name type="scientific">Mycena venus</name>
    <dbReference type="NCBI Taxonomy" id="2733690"/>
    <lineage>
        <taxon>Eukaryota</taxon>
        <taxon>Fungi</taxon>
        <taxon>Dikarya</taxon>
        <taxon>Basidiomycota</taxon>
        <taxon>Agaricomycotina</taxon>
        <taxon>Agaricomycetes</taxon>
        <taxon>Agaricomycetidae</taxon>
        <taxon>Agaricales</taxon>
        <taxon>Marasmiineae</taxon>
        <taxon>Mycenaceae</taxon>
        <taxon>Mycena</taxon>
    </lineage>
</organism>
<dbReference type="InterPro" id="IPR024983">
    <property type="entry name" value="CHAT_dom"/>
</dbReference>
<dbReference type="EMBL" id="JACAZI010000006">
    <property type="protein sequence ID" value="KAF7358386.1"/>
    <property type="molecule type" value="Genomic_DNA"/>
</dbReference>
<feature type="domain" description="CHAT" evidence="1">
    <location>
        <begin position="1174"/>
        <end position="1457"/>
    </location>
</feature>
<evidence type="ECO:0000313" key="2">
    <source>
        <dbReference type="EMBL" id="KAF7358386.1"/>
    </source>
</evidence>
<evidence type="ECO:0000259" key="1">
    <source>
        <dbReference type="Pfam" id="PF12770"/>
    </source>
</evidence>
<dbReference type="Pfam" id="PF12770">
    <property type="entry name" value="CHAT"/>
    <property type="match status" value="1"/>
</dbReference>
<dbReference type="OrthoDB" id="9991317at2759"/>
<evidence type="ECO:0000313" key="3">
    <source>
        <dbReference type="Proteomes" id="UP000620124"/>
    </source>
</evidence>
<dbReference type="Proteomes" id="UP000620124">
    <property type="component" value="Unassembled WGS sequence"/>
</dbReference>
<proteinExistence type="predicted"/>
<dbReference type="Pfam" id="PF13374">
    <property type="entry name" value="TPR_10"/>
    <property type="match status" value="1"/>
</dbReference>
<comment type="caution">
    <text evidence="2">The sequence shown here is derived from an EMBL/GenBank/DDBJ whole genome shotgun (WGS) entry which is preliminary data.</text>
</comment>
<dbReference type="PANTHER" id="PTHR19959:SF119">
    <property type="entry name" value="FUNGAL LIPASE-LIKE DOMAIN-CONTAINING PROTEIN"/>
    <property type="match status" value="1"/>
</dbReference>
<dbReference type="InterPro" id="IPR011990">
    <property type="entry name" value="TPR-like_helical_dom_sf"/>
</dbReference>
<reference evidence="2" key="1">
    <citation type="submission" date="2020-05" db="EMBL/GenBank/DDBJ databases">
        <title>Mycena genomes resolve the evolution of fungal bioluminescence.</title>
        <authorList>
            <person name="Tsai I.J."/>
        </authorList>
    </citation>
    <scope>NUCLEOTIDE SEQUENCE</scope>
    <source>
        <strain evidence="2">CCC161011</strain>
    </source>
</reference>
<accession>A0A8H6YHI1</accession>
<name>A0A8H6YHI1_9AGAR</name>
<keyword evidence="3" id="KW-1185">Reference proteome</keyword>
<gene>
    <name evidence="2" type="ORF">MVEN_00888700</name>
</gene>
<dbReference type="Gene3D" id="1.25.40.10">
    <property type="entry name" value="Tetratricopeptide repeat domain"/>
    <property type="match status" value="4"/>
</dbReference>